<dbReference type="AlphaFoldDB" id="G8U0X8"/>
<accession>G8U0X8</accession>
<feature type="transmembrane region" description="Helical" evidence="1">
    <location>
        <begin position="17"/>
        <end position="39"/>
    </location>
</feature>
<proteinExistence type="predicted"/>
<evidence type="ECO:0000313" key="3">
    <source>
        <dbReference type="Proteomes" id="UP000005439"/>
    </source>
</evidence>
<evidence type="ECO:0000256" key="1">
    <source>
        <dbReference type="SAM" id="Phobius"/>
    </source>
</evidence>
<organism evidence="2 3">
    <name type="scientific">Sulfobacillus acidophilus (strain ATCC 700253 / DSM 10332 / NAL)</name>
    <dbReference type="NCBI Taxonomy" id="679936"/>
    <lineage>
        <taxon>Bacteria</taxon>
        <taxon>Bacillati</taxon>
        <taxon>Bacillota</taxon>
        <taxon>Clostridia</taxon>
        <taxon>Eubacteriales</taxon>
        <taxon>Clostridiales Family XVII. Incertae Sedis</taxon>
        <taxon>Sulfobacillus</taxon>
    </lineage>
</organism>
<reference evidence="2 3" key="2">
    <citation type="journal article" date="2012" name="Stand. Genomic Sci.">
        <title>Complete genome sequence of the moderately thermophilic mineral-sulfide-oxidizing firmicute Sulfobacillus acidophilus type strain (NAL(T)).</title>
        <authorList>
            <person name="Anderson I."/>
            <person name="Chertkov O."/>
            <person name="Chen A."/>
            <person name="Saunders E."/>
            <person name="Lapidus A."/>
            <person name="Nolan M."/>
            <person name="Lucas S."/>
            <person name="Hammon N."/>
            <person name="Deshpande S."/>
            <person name="Cheng J.F."/>
            <person name="Han C."/>
            <person name="Tapia R."/>
            <person name="Goodwin L.A."/>
            <person name="Pitluck S."/>
            <person name="Liolios K."/>
            <person name="Pagani I."/>
            <person name="Ivanova N."/>
            <person name="Mikhailova N."/>
            <person name="Pati A."/>
            <person name="Palaniappan K."/>
            <person name="Land M."/>
            <person name="Pan C."/>
            <person name="Rohde M."/>
            <person name="Pukall R."/>
            <person name="Goker M."/>
            <person name="Detter J.C."/>
            <person name="Woyke T."/>
            <person name="Bristow J."/>
            <person name="Eisen J.A."/>
            <person name="Markowitz V."/>
            <person name="Hugenholtz P."/>
            <person name="Kyrpides N.C."/>
            <person name="Klenk H.P."/>
            <person name="Mavromatis K."/>
        </authorList>
    </citation>
    <scope>NUCLEOTIDE SEQUENCE [LARGE SCALE GENOMIC DNA]</scope>
    <source>
        <strain evidence="3">ATCC 700253 / DSM 10332 / NAL</strain>
    </source>
</reference>
<keyword evidence="1" id="KW-0472">Membrane</keyword>
<gene>
    <name evidence="2" type="ordered locus">Sulac_3066</name>
</gene>
<keyword evidence="1" id="KW-1133">Transmembrane helix</keyword>
<keyword evidence="1" id="KW-0812">Transmembrane</keyword>
<dbReference type="PATRIC" id="fig|679936.5.peg.3164"/>
<reference evidence="3" key="1">
    <citation type="submission" date="2011-12" db="EMBL/GenBank/DDBJ databases">
        <title>The complete genome of chromosome of Sulfobacillus acidophilus DSM 10332.</title>
        <authorList>
            <person name="Lucas S."/>
            <person name="Han J."/>
            <person name="Lapidus A."/>
            <person name="Bruce D."/>
            <person name="Goodwin L."/>
            <person name="Pitluck S."/>
            <person name="Peters L."/>
            <person name="Kyrpides N."/>
            <person name="Mavromatis K."/>
            <person name="Ivanova N."/>
            <person name="Mikhailova N."/>
            <person name="Chertkov O."/>
            <person name="Saunders E."/>
            <person name="Detter J.C."/>
            <person name="Tapia R."/>
            <person name="Han C."/>
            <person name="Land M."/>
            <person name="Hauser L."/>
            <person name="Markowitz V."/>
            <person name="Cheng J.-F."/>
            <person name="Hugenholtz P."/>
            <person name="Woyke T."/>
            <person name="Wu D."/>
            <person name="Pukall R."/>
            <person name="Gehrich-Schroeter G."/>
            <person name="Schneider S."/>
            <person name="Klenk H.-P."/>
            <person name="Eisen J.A."/>
        </authorList>
    </citation>
    <scope>NUCLEOTIDE SEQUENCE [LARGE SCALE GENOMIC DNA]</scope>
    <source>
        <strain evidence="3">ATCC 700253 / DSM 10332 / NAL</strain>
    </source>
</reference>
<dbReference type="Proteomes" id="UP000005439">
    <property type="component" value="Chromosome"/>
</dbReference>
<dbReference type="HOGENOM" id="CLU_2439653_0_0_9"/>
<sequence>MAHVVSQLAPLWHGRTAWIGLAIVLFYAVGALVTVMAIVPRRRSTRSPFELRRRTAHSPTNGRYAVVVDIQPYLEQAKAKRPPHQHVGSD</sequence>
<protein>
    <submittedName>
        <fullName evidence="2">Uncharacterized protein</fullName>
    </submittedName>
</protein>
<name>G8U0X8_SULAD</name>
<evidence type="ECO:0000313" key="2">
    <source>
        <dbReference type="EMBL" id="AEW06523.1"/>
    </source>
</evidence>
<keyword evidence="3" id="KW-1185">Reference proteome</keyword>
<dbReference type="EMBL" id="CP003179">
    <property type="protein sequence ID" value="AEW06523.1"/>
    <property type="molecule type" value="Genomic_DNA"/>
</dbReference>
<dbReference type="KEGG" id="sap:Sulac_3066"/>